<sequence>MMDWYDNGGIGAGGWIAMILMMSLFWGGVIAVGIILFRGARGGRDSSREAPPTHRRPVDILDERFARGEIEQDEYEARKAVLLGIKL</sequence>
<dbReference type="InterPro" id="IPR018649">
    <property type="entry name" value="SHOCT"/>
</dbReference>
<keyword evidence="1" id="KW-0472">Membrane</keyword>
<keyword evidence="1" id="KW-1133">Transmembrane helix</keyword>
<organism evidence="3">
    <name type="scientific">metagenome</name>
    <dbReference type="NCBI Taxonomy" id="256318"/>
    <lineage>
        <taxon>unclassified sequences</taxon>
        <taxon>metagenomes</taxon>
    </lineage>
</organism>
<dbReference type="EMBL" id="CZKA01000007">
    <property type="protein sequence ID" value="CUR54309.1"/>
    <property type="molecule type" value="Genomic_DNA"/>
</dbReference>
<dbReference type="AlphaFoldDB" id="A0A2P2BX34"/>
<keyword evidence="1" id="KW-0812">Transmembrane</keyword>
<protein>
    <recommendedName>
        <fullName evidence="2">SHOCT domain-containing protein</fullName>
    </recommendedName>
</protein>
<gene>
    <name evidence="3" type="ORF">NOCA2150051</name>
</gene>
<evidence type="ECO:0000259" key="2">
    <source>
        <dbReference type="Pfam" id="PF09851"/>
    </source>
</evidence>
<evidence type="ECO:0000256" key="1">
    <source>
        <dbReference type="SAM" id="Phobius"/>
    </source>
</evidence>
<dbReference type="Pfam" id="PF09851">
    <property type="entry name" value="SHOCT"/>
    <property type="match status" value="1"/>
</dbReference>
<feature type="domain" description="SHOCT" evidence="2">
    <location>
        <begin position="57"/>
        <end position="83"/>
    </location>
</feature>
<accession>A0A2P2BX34</accession>
<proteinExistence type="predicted"/>
<evidence type="ECO:0000313" key="3">
    <source>
        <dbReference type="EMBL" id="CUR54309.1"/>
    </source>
</evidence>
<reference evidence="3" key="1">
    <citation type="submission" date="2015-08" db="EMBL/GenBank/DDBJ databases">
        <authorList>
            <person name="Babu N.S."/>
            <person name="Beckwith C.J."/>
            <person name="Beseler K.G."/>
            <person name="Brison A."/>
            <person name="Carone J.V."/>
            <person name="Caskin T.P."/>
            <person name="Diamond M."/>
            <person name="Durham M.E."/>
            <person name="Foxe J.M."/>
            <person name="Go M."/>
            <person name="Henderson B.A."/>
            <person name="Jones I.B."/>
            <person name="McGettigan J.A."/>
            <person name="Micheletti S.J."/>
            <person name="Nasrallah M.E."/>
            <person name="Ortiz D."/>
            <person name="Piller C.R."/>
            <person name="Privatt S.R."/>
            <person name="Schneider S.L."/>
            <person name="Sharp S."/>
            <person name="Smith T.C."/>
            <person name="Stanton J.D."/>
            <person name="Ullery H.E."/>
            <person name="Wilson R.J."/>
            <person name="Serrano M.G."/>
            <person name="Buck G."/>
            <person name="Lee V."/>
            <person name="Wang Y."/>
            <person name="Carvalho R."/>
            <person name="Voegtly L."/>
            <person name="Shi R."/>
            <person name="Duckworth R."/>
            <person name="Johnson A."/>
            <person name="Loviza R."/>
            <person name="Walstead R."/>
            <person name="Shah Z."/>
            <person name="Kiflezghi M."/>
            <person name="Wade K."/>
            <person name="Ball S.L."/>
            <person name="Bradley K.W."/>
            <person name="Asai D.J."/>
            <person name="Bowman C.A."/>
            <person name="Russell D.A."/>
            <person name="Pope W.H."/>
            <person name="Jacobs-Sera D."/>
            <person name="Hendrix R.W."/>
            <person name="Hatfull G.F."/>
        </authorList>
    </citation>
    <scope>NUCLEOTIDE SEQUENCE</scope>
</reference>
<feature type="transmembrane region" description="Helical" evidence="1">
    <location>
        <begin position="12"/>
        <end position="37"/>
    </location>
</feature>
<name>A0A2P2BX34_9ZZZZ</name>